<dbReference type="Proteomes" id="UP000005408">
    <property type="component" value="Unassembled WGS sequence"/>
</dbReference>
<dbReference type="EnsemblMetazoa" id="G5488.2">
    <property type="protein sequence ID" value="G5488.2:cds"/>
    <property type="gene ID" value="G5488"/>
</dbReference>
<organism evidence="1 2">
    <name type="scientific">Magallana gigas</name>
    <name type="common">Pacific oyster</name>
    <name type="synonym">Crassostrea gigas</name>
    <dbReference type="NCBI Taxonomy" id="29159"/>
    <lineage>
        <taxon>Eukaryota</taxon>
        <taxon>Metazoa</taxon>
        <taxon>Spiralia</taxon>
        <taxon>Lophotrochozoa</taxon>
        <taxon>Mollusca</taxon>
        <taxon>Bivalvia</taxon>
        <taxon>Autobranchia</taxon>
        <taxon>Pteriomorphia</taxon>
        <taxon>Ostreida</taxon>
        <taxon>Ostreoidea</taxon>
        <taxon>Ostreidae</taxon>
        <taxon>Magallana</taxon>
    </lineage>
</organism>
<dbReference type="AlphaFoldDB" id="A0A8W8NEJ1"/>
<dbReference type="EnsemblMetazoa" id="G5488.6">
    <property type="protein sequence ID" value="G5488.6:cds"/>
    <property type="gene ID" value="G5488"/>
</dbReference>
<dbReference type="RefSeq" id="XP_011441594.1">
    <property type="nucleotide sequence ID" value="XM_011443292.4"/>
</dbReference>
<dbReference type="OMA" id="KTGMYKA"/>
<dbReference type="EnsemblMetazoa" id="G5488.7">
    <property type="protein sequence ID" value="G5488.7:cds"/>
    <property type="gene ID" value="G5488"/>
</dbReference>
<evidence type="ECO:0000313" key="1">
    <source>
        <dbReference type="EnsemblMetazoa" id="G5488.1:cds"/>
    </source>
</evidence>
<dbReference type="EnsemblMetazoa" id="G5488.4">
    <property type="protein sequence ID" value="G5488.4:cds"/>
    <property type="gene ID" value="G5488"/>
</dbReference>
<dbReference type="EnsemblMetazoa" id="G5488.1">
    <property type="protein sequence ID" value="G5488.1:cds"/>
    <property type="gene ID" value="G5488"/>
</dbReference>
<dbReference type="EnsemblMetazoa" id="G5488.5">
    <property type="protein sequence ID" value="G5488.5:cds"/>
    <property type="gene ID" value="G5488"/>
</dbReference>
<protein>
    <submittedName>
        <fullName evidence="1">Uncharacterized protein</fullName>
    </submittedName>
</protein>
<dbReference type="GeneID" id="105338267"/>
<proteinExistence type="predicted"/>
<dbReference type="KEGG" id="crg:105338267"/>
<evidence type="ECO:0000313" key="2">
    <source>
        <dbReference type="Proteomes" id="UP000005408"/>
    </source>
</evidence>
<name>A0A8W8NEJ1_MAGGI</name>
<accession>A0A8W8NEJ1</accession>
<dbReference type="EnsemblMetazoa" id="G5488.3">
    <property type="protein sequence ID" value="G5488.3:cds"/>
    <property type="gene ID" value="G5488"/>
</dbReference>
<sequence length="128" mass="15075">MADPPRQIYLGLARKTLEDAKQKDYLDSKTGMYKAKEYRPRSPYSPKLREYKPKLKEIEIREYVPKLHVSEHQYDNFREYNHTYEVEPPEDDDLPKGEPQFCKPYKALGSIKRSFATLFPAVSSTTLQ</sequence>
<keyword evidence="2" id="KW-1185">Reference proteome</keyword>
<reference evidence="1" key="1">
    <citation type="submission" date="2022-08" db="UniProtKB">
        <authorList>
            <consortium name="EnsemblMetazoa"/>
        </authorList>
    </citation>
    <scope>IDENTIFICATION</scope>
    <source>
        <strain evidence="1">05x7-T-G4-1.051#20</strain>
    </source>
</reference>